<proteinExistence type="predicted"/>
<sequence>STLSYFPYQNVLDSFNLSSIKTKDPPWLALPEIILARIELRMFGLVLDHCTAS</sequence>
<protein>
    <submittedName>
        <fullName evidence="1">Uncharacterized protein</fullName>
    </submittedName>
</protein>
<dbReference type="Proteomes" id="UP000053989">
    <property type="component" value="Unassembled WGS sequence"/>
</dbReference>
<evidence type="ECO:0000313" key="2">
    <source>
        <dbReference type="Proteomes" id="UP000053989"/>
    </source>
</evidence>
<dbReference type="AlphaFoldDB" id="A0A0C3A618"/>
<accession>A0A0C3A618</accession>
<keyword evidence="2" id="KW-1185">Reference proteome</keyword>
<dbReference type="HOGENOM" id="CLU_3074490_0_0_1"/>
<reference evidence="1 2" key="1">
    <citation type="submission" date="2014-04" db="EMBL/GenBank/DDBJ databases">
        <authorList>
            <consortium name="DOE Joint Genome Institute"/>
            <person name="Kuo A."/>
            <person name="Kohler A."/>
            <person name="Nagy L.G."/>
            <person name="Floudas D."/>
            <person name="Copeland A."/>
            <person name="Barry K.W."/>
            <person name="Cichocki N."/>
            <person name="Veneault-Fourrey C."/>
            <person name="LaButti K."/>
            <person name="Lindquist E.A."/>
            <person name="Lipzen A."/>
            <person name="Lundell T."/>
            <person name="Morin E."/>
            <person name="Murat C."/>
            <person name="Sun H."/>
            <person name="Tunlid A."/>
            <person name="Henrissat B."/>
            <person name="Grigoriev I.V."/>
            <person name="Hibbett D.S."/>
            <person name="Martin F."/>
            <person name="Nordberg H.P."/>
            <person name="Cantor M.N."/>
            <person name="Hua S.X."/>
        </authorList>
    </citation>
    <scope>NUCLEOTIDE SEQUENCE [LARGE SCALE GENOMIC DNA]</scope>
    <source>
        <strain evidence="1 2">Foug A</strain>
    </source>
</reference>
<gene>
    <name evidence="1" type="ORF">SCLCIDRAFT_1208546</name>
</gene>
<organism evidence="1 2">
    <name type="scientific">Scleroderma citrinum Foug A</name>
    <dbReference type="NCBI Taxonomy" id="1036808"/>
    <lineage>
        <taxon>Eukaryota</taxon>
        <taxon>Fungi</taxon>
        <taxon>Dikarya</taxon>
        <taxon>Basidiomycota</taxon>
        <taxon>Agaricomycotina</taxon>
        <taxon>Agaricomycetes</taxon>
        <taxon>Agaricomycetidae</taxon>
        <taxon>Boletales</taxon>
        <taxon>Sclerodermatineae</taxon>
        <taxon>Sclerodermataceae</taxon>
        <taxon>Scleroderma</taxon>
    </lineage>
</organism>
<dbReference type="EMBL" id="KN822007">
    <property type="protein sequence ID" value="KIM69118.1"/>
    <property type="molecule type" value="Genomic_DNA"/>
</dbReference>
<reference evidence="2" key="2">
    <citation type="submission" date="2015-01" db="EMBL/GenBank/DDBJ databases">
        <title>Evolutionary Origins and Diversification of the Mycorrhizal Mutualists.</title>
        <authorList>
            <consortium name="DOE Joint Genome Institute"/>
            <consortium name="Mycorrhizal Genomics Consortium"/>
            <person name="Kohler A."/>
            <person name="Kuo A."/>
            <person name="Nagy L.G."/>
            <person name="Floudas D."/>
            <person name="Copeland A."/>
            <person name="Barry K.W."/>
            <person name="Cichocki N."/>
            <person name="Veneault-Fourrey C."/>
            <person name="LaButti K."/>
            <person name="Lindquist E.A."/>
            <person name="Lipzen A."/>
            <person name="Lundell T."/>
            <person name="Morin E."/>
            <person name="Murat C."/>
            <person name="Riley R."/>
            <person name="Ohm R."/>
            <person name="Sun H."/>
            <person name="Tunlid A."/>
            <person name="Henrissat B."/>
            <person name="Grigoriev I.V."/>
            <person name="Hibbett D.S."/>
            <person name="Martin F."/>
        </authorList>
    </citation>
    <scope>NUCLEOTIDE SEQUENCE [LARGE SCALE GENOMIC DNA]</scope>
    <source>
        <strain evidence="2">Foug A</strain>
    </source>
</reference>
<feature type="non-terminal residue" evidence="1">
    <location>
        <position position="1"/>
    </location>
</feature>
<name>A0A0C3A618_9AGAM</name>
<evidence type="ECO:0000313" key="1">
    <source>
        <dbReference type="EMBL" id="KIM69118.1"/>
    </source>
</evidence>
<dbReference type="InParanoid" id="A0A0C3A618"/>